<dbReference type="EMBL" id="FPBH01000001">
    <property type="protein sequence ID" value="SFT45401.1"/>
    <property type="molecule type" value="Genomic_DNA"/>
</dbReference>
<accession>A0A1I6Y572</accession>
<evidence type="ECO:0000313" key="2">
    <source>
        <dbReference type="Proteomes" id="UP000198844"/>
    </source>
</evidence>
<dbReference type="Proteomes" id="UP000198844">
    <property type="component" value="Unassembled WGS sequence"/>
</dbReference>
<organism evidence="1 2">
    <name type="scientific">Paraburkholderia aspalathi</name>
    <dbReference type="NCBI Taxonomy" id="1324617"/>
    <lineage>
        <taxon>Bacteria</taxon>
        <taxon>Pseudomonadati</taxon>
        <taxon>Pseudomonadota</taxon>
        <taxon>Betaproteobacteria</taxon>
        <taxon>Burkholderiales</taxon>
        <taxon>Burkholderiaceae</taxon>
        <taxon>Paraburkholderia</taxon>
    </lineage>
</organism>
<protein>
    <submittedName>
        <fullName evidence="1">Peptidase U49</fullName>
    </submittedName>
</protein>
<proteinExistence type="predicted"/>
<dbReference type="AlphaFoldDB" id="A0A1I6Y572"/>
<evidence type="ECO:0000313" key="1">
    <source>
        <dbReference type="EMBL" id="SFT45401.1"/>
    </source>
</evidence>
<reference evidence="1 2" key="1">
    <citation type="submission" date="2016-10" db="EMBL/GenBank/DDBJ databases">
        <authorList>
            <person name="de Groot N.N."/>
        </authorList>
    </citation>
    <scope>NUCLEOTIDE SEQUENCE [LARGE SCALE GENOMIC DNA]</scope>
    <source>
        <strain evidence="1 2">LMG 27731</strain>
    </source>
</reference>
<gene>
    <name evidence="1" type="ORF">SAMN05192563_1001314</name>
</gene>
<dbReference type="Pfam" id="PF10463">
    <property type="entry name" value="Peptidase_U49"/>
    <property type="match status" value="1"/>
</dbReference>
<dbReference type="RefSeq" id="WP_093632585.1">
    <property type="nucleotide sequence ID" value="NZ_FPBH01000001.1"/>
</dbReference>
<name>A0A1I6Y572_9BURK</name>
<sequence length="307" mass="34347">MNQIITPSQAVQLLLEAAVPERTPEFRRLWKTYSPSVEIAGDTRGFTFNANKRRILFQHKALDVLWIIGFSAWESIATYSPAIAIALGTSKRLEDALGDDEERGQIEMHYKTRLVAAREIIESNDTDPSVWPQDVPQPGLNRSSASIETASAYDLTLLATAFVLFHEFRHVMLDRDSQRPADPAEEELLCDTWARDFMTNKLAAYAQAHGHSYSQVLNKRAAAMALGSLMLHEITPIATHGGVPFEYPPLAARIRAITGTVTLPEDATYWIYAACLLVGALRRQHRTLDIVTNSPRRLVESLIAMFD</sequence>
<dbReference type="OrthoDB" id="6949768at2"/>
<dbReference type="InterPro" id="IPR019504">
    <property type="entry name" value="Peptidase_U49_Lit_pept"/>
</dbReference>